<protein>
    <recommendedName>
        <fullName evidence="1">CTLH domain-containing protein</fullName>
    </recommendedName>
</protein>
<reference evidence="2" key="1">
    <citation type="journal article" date="2023" name="G3 (Bethesda)">
        <title>A reference genome for the long-term kleptoplast-retaining sea slug Elysia crispata morphotype clarki.</title>
        <authorList>
            <person name="Eastman K.E."/>
            <person name="Pendleton A.L."/>
            <person name="Shaikh M.A."/>
            <person name="Suttiyut T."/>
            <person name="Ogas R."/>
            <person name="Tomko P."/>
            <person name="Gavelis G."/>
            <person name="Widhalm J.R."/>
            <person name="Wisecaver J.H."/>
        </authorList>
    </citation>
    <scope>NUCLEOTIDE SEQUENCE</scope>
    <source>
        <strain evidence="2">ECLA1</strain>
    </source>
</reference>
<dbReference type="PROSITE" id="PS50897">
    <property type="entry name" value="CTLH"/>
    <property type="match status" value="1"/>
</dbReference>
<proteinExistence type="predicted"/>
<dbReference type="InterPro" id="IPR006595">
    <property type="entry name" value="CTLH_C"/>
</dbReference>
<evidence type="ECO:0000259" key="1">
    <source>
        <dbReference type="PROSITE" id="PS50897"/>
    </source>
</evidence>
<comment type="caution">
    <text evidence="2">The sequence shown here is derived from an EMBL/GenBank/DDBJ whole genome shotgun (WGS) entry which is preliminary data.</text>
</comment>
<dbReference type="Proteomes" id="UP001283361">
    <property type="component" value="Unassembled WGS sequence"/>
</dbReference>
<evidence type="ECO:0000313" key="2">
    <source>
        <dbReference type="EMBL" id="KAK3768129.1"/>
    </source>
</evidence>
<feature type="domain" description="CTLH" evidence="1">
    <location>
        <begin position="104"/>
        <end position="131"/>
    </location>
</feature>
<dbReference type="AlphaFoldDB" id="A0AAE0ZEV1"/>
<dbReference type="EMBL" id="JAWDGP010004066">
    <property type="protein sequence ID" value="KAK3768129.1"/>
    <property type="molecule type" value="Genomic_DNA"/>
</dbReference>
<organism evidence="2 3">
    <name type="scientific">Elysia crispata</name>
    <name type="common">lettuce slug</name>
    <dbReference type="NCBI Taxonomy" id="231223"/>
    <lineage>
        <taxon>Eukaryota</taxon>
        <taxon>Metazoa</taxon>
        <taxon>Spiralia</taxon>
        <taxon>Lophotrochozoa</taxon>
        <taxon>Mollusca</taxon>
        <taxon>Gastropoda</taxon>
        <taxon>Heterobranchia</taxon>
        <taxon>Euthyneura</taxon>
        <taxon>Panpulmonata</taxon>
        <taxon>Sacoglossa</taxon>
        <taxon>Placobranchoidea</taxon>
        <taxon>Plakobranchidae</taxon>
        <taxon>Elysia</taxon>
    </lineage>
</organism>
<name>A0AAE0ZEV1_9GAST</name>
<gene>
    <name evidence="2" type="ORF">RRG08_010799</name>
</gene>
<accession>A0AAE0ZEV1</accession>
<keyword evidence="3" id="KW-1185">Reference proteome</keyword>
<evidence type="ECO:0000313" key="3">
    <source>
        <dbReference type="Proteomes" id="UP001283361"/>
    </source>
</evidence>
<sequence length="221" mass="24883">MVSDLKYQQRWYLICSTSSYEPRLFSEAFVANVAPLCMSLVRLGGGSTSRDGVSQFLALRSSGDVSVKHGSTLCSSESTVLLQEMFMEIFETFSDIVQLCSETDSETVRTFHFKLQLQTYIELTRVREQPSARHSPVTPAAFVLSSLVYPEMVDVCISPLWFILTQDSTRGTARDLLWCLDSLRKFDGITAVLTSANCRVYELYRSIPAAFSQHFGAKRVR</sequence>